<keyword evidence="5 6" id="KW-0482">Metalloprotease</keyword>
<evidence type="ECO:0000256" key="3">
    <source>
        <dbReference type="ARBA" id="ARBA00022801"/>
    </source>
</evidence>
<gene>
    <name evidence="9" type="ORF">GCM10022286_03440</name>
</gene>
<comment type="similarity">
    <text evidence="6">Belongs to the peptidase M48 family.</text>
</comment>
<reference evidence="9" key="2">
    <citation type="submission" date="2023-12" db="EMBL/GenBank/DDBJ databases">
        <authorList>
            <person name="Sun Q."/>
            <person name="Inoue M."/>
        </authorList>
    </citation>
    <scope>NUCLEOTIDE SEQUENCE</scope>
    <source>
        <strain evidence="9">JCM 17590</strain>
    </source>
</reference>
<keyword evidence="7" id="KW-0472">Membrane</keyword>
<evidence type="ECO:0000313" key="9">
    <source>
        <dbReference type="EMBL" id="GAA4155033.1"/>
    </source>
</evidence>
<keyword evidence="1 6" id="KW-0645">Protease</keyword>
<dbReference type="EMBL" id="BAABBV010000001">
    <property type="protein sequence ID" value="GAA4155033.1"/>
    <property type="molecule type" value="Genomic_DNA"/>
</dbReference>
<evidence type="ECO:0000256" key="6">
    <source>
        <dbReference type="RuleBase" id="RU003983"/>
    </source>
</evidence>
<name>A0ABP7ZE70_9MICO</name>
<keyword evidence="7" id="KW-0812">Transmembrane</keyword>
<reference evidence="9" key="1">
    <citation type="journal article" date="2014" name="Int. J. Syst. Evol. Microbiol.">
        <title>Complete genome of a new Firmicutes species belonging to the dominant human colonic microbiota ('Ruminococcus bicirculans') reveals two chromosomes and a selective capacity to utilize plant glucans.</title>
        <authorList>
            <consortium name="NISC Comparative Sequencing Program"/>
            <person name="Wegmann U."/>
            <person name="Louis P."/>
            <person name="Goesmann A."/>
            <person name="Henrissat B."/>
            <person name="Duncan S.H."/>
            <person name="Flint H.J."/>
        </authorList>
    </citation>
    <scope>NUCLEOTIDE SEQUENCE</scope>
    <source>
        <strain evidence="9">JCM 17590</strain>
    </source>
</reference>
<dbReference type="Proteomes" id="UP001415169">
    <property type="component" value="Unassembled WGS sequence"/>
</dbReference>
<sequence>MTEVLVLAAIAVTLAWPVPVFLARARWANRMPALAMLCWQAVAVAGGLSMIGALWFVSKGAAALLALHLLLNLGLTAVGTSRQRRRHRQLVDLLSTPMPDRPGTRLIENEAPVAYCLPGAPRSVTVLSDGLIRLLSDDELAAVVAHERAHVTQHHHIVLMAFKAWRTALPWFPIASRAEEAVALLVELLADDDARQVVPDSVLASAVTAVAGADAEAVAPRVARLSRA</sequence>
<evidence type="ECO:0000313" key="10">
    <source>
        <dbReference type="Proteomes" id="UP001415169"/>
    </source>
</evidence>
<keyword evidence="7" id="KW-1133">Transmembrane helix</keyword>
<dbReference type="CDD" id="cd07326">
    <property type="entry name" value="M56_BlaR1_MecR1_like"/>
    <property type="match status" value="1"/>
</dbReference>
<comment type="caution">
    <text evidence="9">The sequence shown here is derived from an EMBL/GenBank/DDBJ whole genome shotgun (WGS) entry which is preliminary data.</text>
</comment>
<evidence type="ECO:0000256" key="7">
    <source>
        <dbReference type="SAM" id="Phobius"/>
    </source>
</evidence>
<dbReference type="PANTHER" id="PTHR34978:SF3">
    <property type="entry name" value="SLR0241 PROTEIN"/>
    <property type="match status" value="1"/>
</dbReference>
<evidence type="ECO:0000256" key="2">
    <source>
        <dbReference type="ARBA" id="ARBA00022723"/>
    </source>
</evidence>
<organism evidence="9 10">
    <name type="scientific">Gryllotalpicola daejeonensis</name>
    <dbReference type="NCBI Taxonomy" id="993087"/>
    <lineage>
        <taxon>Bacteria</taxon>
        <taxon>Bacillati</taxon>
        <taxon>Actinomycetota</taxon>
        <taxon>Actinomycetes</taxon>
        <taxon>Micrococcales</taxon>
        <taxon>Microbacteriaceae</taxon>
        <taxon>Gryllotalpicola</taxon>
    </lineage>
</organism>
<evidence type="ECO:0000256" key="5">
    <source>
        <dbReference type="ARBA" id="ARBA00023049"/>
    </source>
</evidence>
<comment type="cofactor">
    <cofactor evidence="6">
        <name>Zn(2+)</name>
        <dbReference type="ChEBI" id="CHEBI:29105"/>
    </cofactor>
    <text evidence="6">Binds 1 zinc ion per subunit.</text>
</comment>
<keyword evidence="10" id="KW-1185">Reference proteome</keyword>
<evidence type="ECO:0000256" key="4">
    <source>
        <dbReference type="ARBA" id="ARBA00022833"/>
    </source>
</evidence>
<dbReference type="InterPro" id="IPR001915">
    <property type="entry name" value="Peptidase_M48"/>
</dbReference>
<feature type="transmembrane region" description="Helical" evidence="7">
    <location>
        <begin position="62"/>
        <end position="80"/>
    </location>
</feature>
<feature type="transmembrane region" description="Helical" evidence="7">
    <location>
        <begin position="6"/>
        <end position="25"/>
    </location>
</feature>
<dbReference type="InterPro" id="IPR052173">
    <property type="entry name" value="Beta-lactam_resp_regulator"/>
</dbReference>
<feature type="transmembrane region" description="Helical" evidence="7">
    <location>
        <begin position="37"/>
        <end position="56"/>
    </location>
</feature>
<keyword evidence="3 6" id="KW-0378">Hydrolase</keyword>
<dbReference type="PANTHER" id="PTHR34978">
    <property type="entry name" value="POSSIBLE SENSOR-TRANSDUCER PROTEIN BLAR"/>
    <property type="match status" value="1"/>
</dbReference>
<dbReference type="RefSeq" id="WP_344790012.1">
    <property type="nucleotide sequence ID" value="NZ_BAABBV010000001.1"/>
</dbReference>
<evidence type="ECO:0000256" key="1">
    <source>
        <dbReference type="ARBA" id="ARBA00022670"/>
    </source>
</evidence>
<feature type="domain" description="Peptidase M48" evidence="8">
    <location>
        <begin position="88"/>
        <end position="163"/>
    </location>
</feature>
<evidence type="ECO:0000259" key="8">
    <source>
        <dbReference type="Pfam" id="PF01435"/>
    </source>
</evidence>
<protein>
    <recommendedName>
        <fullName evidence="8">Peptidase M48 domain-containing protein</fullName>
    </recommendedName>
</protein>
<keyword evidence="2" id="KW-0479">Metal-binding</keyword>
<dbReference type="Pfam" id="PF01435">
    <property type="entry name" value="Peptidase_M48"/>
    <property type="match status" value="1"/>
</dbReference>
<keyword evidence="4 6" id="KW-0862">Zinc</keyword>
<dbReference type="Gene3D" id="3.30.2010.10">
    <property type="entry name" value="Metalloproteases ('zincins'), catalytic domain"/>
    <property type="match status" value="1"/>
</dbReference>
<accession>A0ABP7ZE70</accession>
<proteinExistence type="inferred from homology"/>